<gene>
    <name evidence="3" type="ORF">GQX73_g5575</name>
</gene>
<dbReference type="InParanoid" id="A0A7C8ISG9"/>
<reference evidence="3 4" key="1">
    <citation type="submission" date="2019-12" db="EMBL/GenBank/DDBJ databases">
        <title>Draft genome sequence of the ascomycete Xylaria multiplex DSM 110363.</title>
        <authorList>
            <person name="Buettner E."/>
            <person name="Kellner H."/>
        </authorList>
    </citation>
    <scope>NUCLEOTIDE SEQUENCE [LARGE SCALE GENOMIC DNA]</scope>
    <source>
        <strain evidence="3 4">DSM 110363</strain>
    </source>
</reference>
<sequence length="525" mass="58381">MDPTVVLAWLTDVCSSAPSSIELPPSPSSLLLPPSRAHYQQKRSLRARQNEQRRTFNYPTIHQGRVARMPPRRRSPRKKVTAAAAEEKEPTDEPLRLGRISAALEQLDTPANAHAVSTNTTSQSRSLFSHKLSQATFSEPSNTDGPSLRSAVTGSSRARSLSPIKQANDLVKLDTPVYWRDISLVELNRRLEDHESAGLLKSIRGVLRKGYLPLELRHILDPELGLDYNDGDDMLYAETPSAPISEAQVRRARFLARAMPELSDPQQGEGSLSSLVHLQSLLSELEALETIVATTKDYSTVPRAEPSWNENVHSRMLKLAVSHTPNVGVENVTRANIAKDFLPPTSARHVSLPASSKLIDYAMVLKPLPTLRNEGHESSKKLSLERVVYFVDRLEYPSFNQSSYSPLCHMPSGIFIETKVNTQKSTEAKAQLGMWLASWYGRVSEFPDISDPPVLPILLVEAGYWELYFAFDTGSHYDVCGGVSIGSTDSLDEAYRLLAVLRILAKWMETDFLTWVEGCLQRAGV</sequence>
<feature type="region of interest" description="Disordered" evidence="1">
    <location>
        <begin position="135"/>
        <end position="159"/>
    </location>
</feature>
<proteinExistence type="predicted"/>
<protein>
    <recommendedName>
        <fullName evidence="2">PD-(D/E)XK nuclease-like domain-containing protein</fullName>
    </recommendedName>
</protein>
<dbReference type="InterPro" id="IPR046797">
    <property type="entry name" value="PDDEXK_12"/>
</dbReference>
<organism evidence="3 4">
    <name type="scientific">Xylaria multiplex</name>
    <dbReference type="NCBI Taxonomy" id="323545"/>
    <lineage>
        <taxon>Eukaryota</taxon>
        <taxon>Fungi</taxon>
        <taxon>Dikarya</taxon>
        <taxon>Ascomycota</taxon>
        <taxon>Pezizomycotina</taxon>
        <taxon>Sordariomycetes</taxon>
        <taxon>Xylariomycetidae</taxon>
        <taxon>Xylariales</taxon>
        <taxon>Xylariaceae</taxon>
        <taxon>Xylaria</taxon>
    </lineage>
</organism>
<feature type="region of interest" description="Disordered" evidence="1">
    <location>
        <begin position="66"/>
        <end position="93"/>
    </location>
</feature>
<evidence type="ECO:0000313" key="3">
    <source>
        <dbReference type="EMBL" id="KAF2967985.1"/>
    </source>
</evidence>
<evidence type="ECO:0000259" key="2">
    <source>
        <dbReference type="Pfam" id="PF20516"/>
    </source>
</evidence>
<dbReference type="OrthoDB" id="4161186at2759"/>
<name>A0A7C8ISG9_9PEZI</name>
<dbReference type="Pfam" id="PF20516">
    <property type="entry name" value="PDDEXK_12"/>
    <property type="match status" value="1"/>
</dbReference>
<keyword evidence="4" id="KW-1185">Reference proteome</keyword>
<accession>A0A7C8ISG9</accession>
<dbReference type="Proteomes" id="UP000481858">
    <property type="component" value="Unassembled WGS sequence"/>
</dbReference>
<evidence type="ECO:0000256" key="1">
    <source>
        <dbReference type="SAM" id="MobiDB-lite"/>
    </source>
</evidence>
<comment type="caution">
    <text evidence="3">The sequence shown here is derived from an EMBL/GenBank/DDBJ whole genome shotgun (WGS) entry which is preliminary data.</text>
</comment>
<feature type="domain" description="PD-(D/E)XK nuclease-like" evidence="2">
    <location>
        <begin position="274"/>
        <end position="512"/>
    </location>
</feature>
<dbReference type="EMBL" id="WUBL01000058">
    <property type="protein sequence ID" value="KAF2967985.1"/>
    <property type="molecule type" value="Genomic_DNA"/>
</dbReference>
<evidence type="ECO:0000313" key="4">
    <source>
        <dbReference type="Proteomes" id="UP000481858"/>
    </source>
</evidence>
<feature type="compositionally biased region" description="Basic residues" evidence="1">
    <location>
        <begin position="70"/>
        <end position="80"/>
    </location>
</feature>
<dbReference type="AlphaFoldDB" id="A0A7C8ISG9"/>